<sequence>MLSIIKKLPLIAVFFLFFFIYLSNTTPISDKNLVKNSYNPKEGPIVLNNEVDDRVLKKRQLNAAARRRRRNRREINRIVSRINMQILQLQLQIQSLQQQLSSRVLLLTTTTTTMMGGG</sequence>
<evidence type="ECO:0000313" key="1">
    <source>
        <dbReference type="Proteomes" id="UP000035681"/>
    </source>
</evidence>
<protein>
    <submittedName>
        <fullName evidence="3">BZIP domain-containing protein</fullName>
    </submittedName>
</protein>
<keyword evidence="1" id="KW-1185">Reference proteome</keyword>
<organism evidence="2">
    <name type="scientific">Strongyloides stercoralis</name>
    <name type="common">Threadworm</name>
    <dbReference type="NCBI Taxonomy" id="6248"/>
    <lineage>
        <taxon>Eukaryota</taxon>
        <taxon>Metazoa</taxon>
        <taxon>Ecdysozoa</taxon>
        <taxon>Nematoda</taxon>
        <taxon>Chromadorea</taxon>
        <taxon>Rhabditida</taxon>
        <taxon>Tylenchina</taxon>
        <taxon>Panagrolaimomorpha</taxon>
        <taxon>Strongyloidoidea</taxon>
        <taxon>Strongyloididae</taxon>
        <taxon>Strongyloides</taxon>
    </lineage>
</organism>
<dbReference type="Proteomes" id="UP000035681">
    <property type="component" value="Unplaced"/>
</dbReference>
<dbReference type="WBParaSite" id="TCONS_00012512.p1">
    <property type="protein sequence ID" value="TCONS_00012512.p1"/>
    <property type="gene ID" value="XLOC_008160"/>
</dbReference>
<reference evidence="2" key="1">
    <citation type="submission" date="2015-08" db="UniProtKB">
        <authorList>
            <consortium name="WormBaseParasite"/>
        </authorList>
    </citation>
    <scope>IDENTIFICATION</scope>
</reference>
<evidence type="ECO:0000313" key="2">
    <source>
        <dbReference type="WBParaSite" id="SSTP_0000303800.1"/>
    </source>
</evidence>
<name>A0A0K0E0M5_STRER</name>
<proteinExistence type="predicted"/>
<dbReference type="WBParaSite" id="SSTP_0000303800.1">
    <property type="protein sequence ID" value="SSTP_0000303800.1"/>
    <property type="gene ID" value="SSTP_0000303800"/>
</dbReference>
<evidence type="ECO:0000313" key="3">
    <source>
        <dbReference type="WBParaSite" id="TCONS_00012512.p1"/>
    </source>
</evidence>
<accession>A0A0K0E0M5</accession>
<dbReference type="AlphaFoldDB" id="A0A0K0E0M5"/>